<dbReference type="EnsemblBacteria" id="ABY33561">
    <property type="protein sequence ID" value="ABY33561"/>
    <property type="gene ID" value="Caur_0310"/>
</dbReference>
<dbReference type="InParanoid" id="A9WCZ2"/>
<proteinExistence type="predicted"/>
<dbReference type="PANTHER" id="PTHR36443">
    <property type="entry name" value="BSR5223 PROTEIN"/>
    <property type="match status" value="1"/>
</dbReference>
<dbReference type="KEGG" id="cau:Caur_0310"/>
<keyword evidence="1" id="KW-1133">Transmembrane helix</keyword>
<gene>
    <name evidence="2" type="ordered locus">Caur_0310</name>
</gene>
<dbReference type="eggNOG" id="ENOG5030SYV">
    <property type="taxonomic scope" value="Bacteria"/>
</dbReference>
<name>A9WCZ2_CHLAA</name>
<dbReference type="Pfam" id="PF11146">
    <property type="entry name" value="DUF2905"/>
    <property type="match status" value="1"/>
</dbReference>
<dbReference type="InterPro" id="IPR021320">
    <property type="entry name" value="DUF2905"/>
</dbReference>
<dbReference type="FunCoup" id="A9WCZ2">
    <property type="interactions" value="21"/>
</dbReference>
<keyword evidence="3" id="KW-1185">Reference proteome</keyword>
<dbReference type="HOGENOM" id="CLU_181383_0_0_0"/>
<dbReference type="EMBL" id="CP000909">
    <property type="protein sequence ID" value="ABY33561.1"/>
    <property type="molecule type" value="Genomic_DNA"/>
</dbReference>
<feature type="transmembrane region" description="Helical" evidence="1">
    <location>
        <begin position="7"/>
        <end position="25"/>
    </location>
</feature>
<dbReference type="AlphaFoldDB" id="A9WCZ2"/>
<keyword evidence="1" id="KW-0472">Membrane</keyword>
<dbReference type="PANTHER" id="PTHR36443:SF1">
    <property type="entry name" value="BSR5223 PROTEIN"/>
    <property type="match status" value="1"/>
</dbReference>
<feature type="transmembrane region" description="Helical" evidence="1">
    <location>
        <begin position="45"/>
        <end position="69"/>
    </location>
</feature>
<dbReference type="RefSeq" id="WP_012256217.1">
    <property type="nucleotide sequence ID" value="NC_010175.1"/>
</dbReference>
<sequence length="73" mass="8043">MTELGRWLIGAGVILVVIGLVVLAAGRLPWLGRLPGDILIERDNLTIFIPLGTMLVVSLILTVIANLIARWWR</sequence>
<dbReference type="Proteomes" id="UP000002008">
    <property type="component" value="Chromosome"/>
</dbReference>
<protein>
    <recommendedName>
        <fullName evidence="4">DUF2905 domain-containing protein</fullName>
    </recommendedName>
</protein>
<accession>A9WCZ2</accession>
<evidence type="ECO:0000313" key="2">
    <source>
        <dbReference type="EMBL" id="ABY33561.1"/>
    </source>
</evidence>
<dbReference type="PATRIC" id="fig|324602.8.peg.362"/>
<evidence type="ECO:0008006" key="4">
    <source>
        <dbReference type="Google" id="ProtNLM"/>
    </source>
</evidence>
<reference evidence="3" key="1">
    <citation type="journal article" date="2011" name="BMC Genomics">
        <title>Complete genome sequence of the filamentous anoxygenic phototrophic bacterium Chloroflexus aurantiacus.</title>
        <authorList>
            <person name="Tang K.H."/>
            <person name="Barry K."/>
            <person name="Chertkov O."/>
            <person name="Dalin E."/>
            <person name="Han C.S."/>
            <person name="Hauser L.J."/>
            <person name="Honchak B.M."/>
            <person name="Karbach L.E."/>
            <person name="Land M.L."/>
            <person name="Lapidus A."/>
            <person name="Larimer F.W."/>
            <person name="Mikhailova N."/>
            <person name="Pitluck S."/>
            <person name="Pierson B.K."/>
            <person name="Blankenship R.E."/>
        </authorList>
    </citation>
    <scope>NUCLEOTIDE SEQUENCE [LARGE SCALE GENOMIC DNA]</scope>
    <source>
        <strain evidence="3">ATCC 29366 / DSM 635 / J-10-fl</strain>
    </source>
</reference>
<organism evidence="2 3">
    <name type="scientific">Chloroflexus aurantiacus (strain ATCC 29366 / DSM 635 / J-10-fl)</name>
    <dbReference type="NCBI Taxonomy" id="324602"/>
    <lineage>
        <taxon>Bacteria</taxon>
        <taxon>Bacillati</taxon>
        <taxon>Chloroflexota</taxon>
        <taxon>Chloroflexia</taxon>
        <taxon>Chloroflexales</taxon>
        <taxon>Chloroflexineae</taxon>
        <taxon>Chloroflexaceae</taxon>
        <taxon>Chloroflexus</taxon>
    </lineage>
</organism>
<keyword evidence="1" id="KW-0812">Transmembrane</keyword>
<evidence type="ECO:0000313" key="3">
    <source>
        <dbReference type="Proteomes" id="UP000002008"/>
    </source>
</evidence>
<dbReference type="STRING" id="324602.Caur_0310"/>
<evidence type="ECO:0000256" key="1">
    <source>
        <dbReference type="SAM" id="Phobius"/>
    </source>
</evidence>